<comment type="subcellular location">
    <subcellularLocation>
        <location evidence="1">Membrane</location>
        <topology evidence="1">Multi-pass membrane protein</topology>
    </subcellularLocation>
</comment>
<name>A0A8H6FQ27_9LECA</name>
<feature type="transmembrane region" description="Helical" evidence="7">
    <location>
        <begin position="68"/>
        <end position="90"/>
    </location>
</feature>
<dbReference type="PANTHER" id="PTHR45630:SF7">
    <property type="entry name" value="ENDOPLASMIC RETICULUM TRANSMEMBRANE HELIX TRANSLOCASE"/>
    <property type="match status" value="1"/>
</dbReference>
<dbReference type="PANTHER" id="PTHR45630">
    <property type="entry name" value="CATION-TRANSPORTING ATPASE-RELATED"/>
    <property type="match status" value="1"/>
</dbReference>
<evidence type="ECO:0000313" key="10">
    <source>
        <dbReference type="Proteomes" id="UP000578531"/>
    </source>
</evidence>
<dbReference type="AlphaFoldDB" id="A0A8H6FQ27"/>
<keyword evidence="6" id="KW-1278">Translocase</keyword>
<evidence type="ECO:0000256" key="8">
    <source>
        <dbReference type="SAM" id="SignalP"/>
    </source>
</evidence>
<feature type="transmembrane region" description="Helical" evidence="7">
    <location>
        <begin position="145"/>
        <end position="164"/>
    </location>
</feature>
<dbReference type="GO" id="GO:0015662">
    <property type="term" value="F:P-type ion transporter activity"/>
    <property type="evidence" value="ECO:0007669"/>
    <property type="project" value="TreeGrafter"/>
</dbReference>
<keyword evidence="7" id="KW-0812">Transmembrane</keyword>
<dbReference type="GO" id="GO:0005789">
    <property type="term" value="C:endoplasmic reticulum membrane"/>
    <property type="evidence" value="ECO:0007669"/>
    <property type="project" value="TreeGrafter"/>
</dbReference>
<dbReference type="GeneID" id="59290884"/>
<feature type="signal peptide" evidence="8">
    <location>
        <begin position="1"/>
        <end position="17"/>
    </location>
</feature>
<gene>
    <name evidence="9" type="ORF">HO173_009232</name>
</gene>
<keyword evidence="2" id="KW-0479">Metal-binding</keyword>
<keyword evidence="4" id="KW-0067">ATP-binding</keyword>
<feature type="transmembrane region" description="Helical" evidence="7">
    <location>
        <begin position="184"/>
        <end position="203"/>
    </location>
</feature>
<dbReference type="InterPro" id="IPR006544">
    <property type="entry name" value="P-type_TPase_V"/>
</dbReference>
<dbReference type="SUPFAM" id="SSF81665">
    <property type="entry name" value="Calcium ATPase, transmembrane domain M"/>
    <property type="match status" value="1"/>
</dbReference>
<dbReference type="EMBL" id="JACCJC010000047">
    <property type="protein sequence ID" value="KAF6232564.1"/>
    <property type="molecule type" value="Genomic_DNA"/>
</dbReference>
<reference evidence="9 10" key="1">
    <citation type="journal article" date="2020" name="Genomics">
        <title>Complete, high-quality genomes from long-read metagenomic sequencing of two wolf lichen thalli reveals enigmatic genome architecture.</title>
        <authorList>
            <person name="McKenzie S.K."/>
            <person name="Walston R.F."/>
            <person name="Allen J.L."/>
        </authorList>
    </citation>
    <scope>NUCLEOTIDE SEQUENCE [LARGE SCALE GENOMIC DNA]</scope>
    <source>
        <strain evidence="9">WasteWater2</strain>
    </source>
</reference>
<evidence type="ECO:0000313" key="9">
    <source>
        <dbReference type="EMBL" id="KAF6232564.1"/>
    </source>
</evidence>
<dbReference type="GO" id="GO:0006874">
    <property type="term" value="P:intracellular calcium ion homeostasis"/>
    <property type="evidence" value="ECO:0007669"/>
    <property type="project" value="TreeGrafter"/>
</dbReference>
<dbReference type="Proteomes" id="UP000578531">
    <property type="component" value="Unassembled WGS sequence"/>
</dbReference>
<dbReference type="InterPro" id="IPR023298">
    <property type="entry name" value="ATPase_P-typ_TM_dom_sf"/>
</dbReference>
<keyword evidence="10" id="KW-1185">Reference proteome</keyword>
<evidence type="ECO:0000256" key="1">
    <source>
        <dbReference type="ARBA" id="ARBA00004141"/>
    </source>
</evidence>
<dbReference type="GO" id="GO:0019829">
    <property type="term" value="F:ATPase-coupled monoatomic cation transmembrane transporter activity"/>
    <property type="evidence" value="ECO:0007669"/>
    <property type="project" value="TreeGrafter"/>
</dbReference>
<sequence>MYKILALNCLISAYSLSVLYLEGIKFGDGQVTISGMLMSVCFLSISRAKSVEGLSKERPQPNIFNPYIIGSVLGQFAIHIVTLIYLSNYVQSIEPRAEKIDLEGEFEPSLLNSAVYLLQLIQQISTFAINYQGRPFREGISENRGMYWGLILVSGVAFSCSTEFIPEINERLKLVPFSTEFKFIMTGLMVVDFVGCYVIEVVLKYLYSDFRPKDIAVRRDDQLRAEDSRKAKEAYEKIEDDKKIVSNGVA</sequence>
<evidence type="ECO:0000256" key="7">
    <source>
        <dbReference type="SAM" id="Phobius"/>
    </source>
</evidence>
<proteinExistence type="predicted"/>
<keyword evidence="8" id="KW-0732">Signal</keyword>
<keyword evidence="7" id="KW-1133">Transmembrane helix</keyword>
<evidence type="ECO:0000256" key="4">
    <source>
        <dbReference type="ARBA" id="ARBA00022840"/>
    </source>
</evidence>
<dbReference type="GO" id="GO:0046872">
    <property type="term" value="F:metal ion binding"/>
    <property type="evidence" value="ECO:0007669"/>
    <property type="project" value="UniProtKB-KW"/>
</dbReference>
<evidence type="ECO:0000256" key="2">
    <source>
        <dbReference type="ARBA" id="ARBA00022723"/>
    </source>
</evidence>
<evidence type="ECO:0000256" key="3">
    <source>
        <dbReference type="ARBA" id="ARBA00022741"/>
    </source>
</evidence>
<evidence type="ECO:0000256" key="6">
    <source>
        <dbReference type="ARBA" id="ARBA00022967"/>
    </source>
</evidence>
<keyword evidence="5" id="KW-0460">Magnesium</keyword>
<keyword evidence="3" id="KW-0547">Nucleotide-binding</keyword>
<dbReference type="OrthoDB" id="5425994at2759"/>
<comment type="caution">
    <text evidence="9">The sequence shown here is derived from an EMBL/GenBank/DDBJ whole genome shotgun (WGS) entry which is preliminary data.</text>
</comment>
<feature type="chain" id="PRO_5042038731" evidence="8">
    <location>
        <begin position="18"/>
        <end position="250"/>
    </location>
</feature>
<organism evidence="9 10">
    <name type="scientific">Letharia columbiana</name>
    <dbReference type="NCBI Taxonomy" id="112416"/>
    <lineage>
        <taxon>Eukaryota</taxon>
        <taxon>Fungi</taxon>
        <taxon>Dikarya</taxon>
        <taxon>Ascomycota</taxon>
        <taxon>Pezizomycotina</taxon>
        <taxon>Lecanoromycetes</taxon>
        <taxon>OSLEUM clade</taxon>
        <taxon>Lecanoromycetidae</taxon>
        <taxon>Lecanorales</taxon>
        <taxon>Lecanorineae</taxon>
        <taxon>Parmeliaceae</taxon>
        <taxon>Letharia</taxon>
    </lineage>
</organism>
<dbReference type="RefSeq" id="XP_037161990.1">
    <property type="nucleotide sequence ID" value="XM_037311123.1"/>
</dbReference>
<evidence type="ECO:0000256" key="5">
    <source>
        <dbReference type="ARBA" id="ARBA00022842"/>
    </source>
</evidence>
<protein>
    <submittedName>
        <fullName evidence="9">Uncharacterized protein</fullName>
    </submittedName>
</protein>
<dbReference type="GO" id="GO:0005524">
    <property type="term" value="F:ATP binding"/>
    <property type="evidence" value="ECO:0007669"/>
    <property type="project" value="UniProtKB-KW"/>
</dbReference>
<keyword evidence="7" id="KW-0472">Membrane</keyword>
<accession>A0A8H6FQ27</accession>